<evidence type="ECO:0000313" key="6">
    <source>
        <dbReference type="Proteomes" id="UP000182124"/>
    </source>
</evidence>
<dbReference type="Gene3D" id="1.25.40.10">
    <property type="entry name" value="Tetratricopeptide repeat domain"/>
    <property type="match status" value="1"/>
</dbReference>
<dbReference type="Proteomes" id="UP000182124">
    <property type="component" value="Unassembled WGS sequence"/>
</dbReference>
<dbReference type="Pfam" id="PF00535">
    <property type="entry name" value="Glycos_transf_2"/>
    <property type="match status" value="1"/>
</dbReference>
<dbReference type="PROSITE" id="PS50005">
    <property type="entry name" value="TPR"/>
    <property type="match status" value="1"/>
</dbReference>
<dbReference type="InterPro" id="IPR011990">
    <property type="entry name" value="TPR-like_helical_dom_sf"/>
</dbReference>
<dbReference type="EMBL" id="FMTY01000001">
    <property type="protein sequence ID" value="SCX01232.1"/>
    <property type="molecule type" value="Genomic_DNA"/>
</dbReference>
<dbReference type="Pfam" id="PF13181">
    <property type="entry name" value="TPR_8"/>
    <property type="match status" value="2"/>
</dbReference>
<sequence>MFLSVCIITKNEESSIEKCLQSVNEIADEILILDSFSIDRTTAIAQKYTNKIYQSAWIDDFSYARNLCVSKAEGKWVLIIDADEVFHYDSVFLDFLKKAPNEAYLIFRNEKYRNKSDNKLVSYPVGILRLFKNRKDVKFQYPIHERLDDFFLENNIPIGVLKYGFLDHNIYETTDDKISFKQKYYLGIIHQQLEEIPDDEWLLFQKAKTNLFLKKIHESERDLRLLIANKSTNNKIKIAALVLLSNLYKEQNDKAKCIETLKQGLKLKKCTLLYLFLGDAYYRDKSYWKALRYYFRMKTSPLNLTYEESMYLISYVESKDKIFRIASSLYSLGFLRLSKYFLLVFRAKSGADSFFLLSLIYLRKKQKTKCMQTLEEAIRIDPQWNKPIDLYGKLQKSQEQ</sequence>
<keyword evidence="2" id="KW-0802">TPR repeat</keyword>
<reference evidence="5 6" key="1">
    <citation type="submission" date="2016-10" db="EMBL/GenBank/DDBJ databases">
        <authorList>
            <person name="de Groot N.N."/>
        </authorList>
    </citation>
    <scope>NUCLEOTIDE SEQUENCE [LARGE SCALE GENOMIC DNA]</scope>
    <source>
        <strain evidence="5 6">CGMCC 1.3801</strain>
    </source>
</reference>
<dbReference type="Gene3D" id="3.90.550.10">
    <property type="entry name" value="Spore Coat Polysaccharide Biosynthesis Protein SpsA, Chain A"/>
    <property type="match status" value="1"/>
</dbReference>
<name>A0A1G4V4V8_9FLAO</name>
<evidence type="ECO:0000259" key="4">
    <source>
        <dbReference type="Pfam" id="PF00535"/>
    </source>
</evidence>
<dbReference type="PANTHER" id="PTHR43630:SF2">
    <property type="entry name" value="GLYCOSYLTRANSFERASE"/>
    <property type="match status" value="1"/>
</dbReference>
<dbReference type="InterPro" id="IPR029044">
    <property type="entry name" value="Nucleotide-diphossugar_trans"/>
</dbReference>
<feature type="domain" description="Glycosyltransferase 2-like" evidence="4">
    <location>
        <begin position="4"/>
        <end position="142"/>
    </location>
</feature>
<dbReference type="PANTHER" id="PTHR43630">
    <property type="entry name" value="POLY-BETA-1,6-N-ACETYL-D-GLUCOSAMINE SYNTHASE"/>
    <property type="match status" value="1"/>
</dbReference>
<protein>
    <submittedName>
        <fullName evidence="5">Tetratricopeptide repeat-containing protein</fullName>
    </submittedName>
</protein>
<accession>A0A1G4V4V8</accession>
<comment type="similarity">
    <text evidence="1">Belongs to the glycosyltransferase 2 family. WaaE/KdtX subfamily.</text>
</comment>
<dbReference type="CDD" id="cd02511">
    <property type="entry name" value="Beta4Glucosyltransferase"/>
    <property type="match status" value="1"/>
</dbReference>
<organism evidence="5 6">
    <name type="scientific">Flavobacterium saliperosum</name>
    <dbReference type="NCBI Taxonomy" id="329186"/>
    <lineage>
        <taxon>Bacteria</taxon>
        <taxon>Pseudomonadati</taxon>
        <taxon>Bacteroidota</taxon>
        <taxon>Flavobacteriia</taxon>
        <taxon>Flavobacteriales</taxon>
        <taxon>Flavobacteriaceae</taxon>
        <taxon>Flavobacterium</taxon>
    </lineage>
</organism>
<dbReference type="eggNOG" id="COG0463">
    <property type="taxonomic scope" value="Bacteria"/>
</dbReference>
<dbReference type="InterPro" id="IPR001173">
    <property type="entry name" value="Glyco_trans_2-like"/>
</dbReference>
<evidence type="ECO:0000256" key="2">
    <source>
        <dbReference type="PROSITE-ProRule" id="PRU00339"/>
    </source>
</evidence>
<feature type="repeat" description="TPR" evidence="2">
    <location>
        <begin position="351"/>
        <end position="384"/>
    </location>
</feature>
<gene>
    <name evidence="5" type="ORF">SAMN02927925_00289</name>
</gene>
<dbReference type="SUPFAM" id="SSF53448">
    <property type="entry name" value="Nucleotide-diphospho-sugar transferases"/>
    <property type="match status" value="1"/>
</dbReference>
<keyword evidence="3" id="KW-0472">Membrane</keyword>
<dbReference type="STRING" id="329186.SAMN02927925_00289"/>
<evidence type="ECO:0000256" key="1">
    <source>
        <dbReference type="ARBA" id="ARBA00038494"/>
    </source>
</evidence>
<dbReference type="AlphaFoldDB" id="A0A1G4V4V8"/>
<keyword evidence="3" id="KW-0812">Transmembrane</keyword>
<feature type="transmembrane region" description="Helical" evidence="3">
    <location>
        <begin position="340"/>
        <end position="362"/>
    </location>
</feature>
<dbReference type="SUPFAM" id="SSF81901">
    <property type="entry name" value="HCP-like"/>
    <property type="match status" value="1"/>
</dbReference>
<proteinExistence type="inferred from homology"/>
<keyword evidence="3" id="KW-1133">Transmembrane helix</keyword>
<evidence type="ECO:0000313" key="5">
    <source>
        <dbReference type="EMBL" id="SCX01232.1"/>
    </source>
</evidence>
<evidence type="ECO:0000256" key="3">
    <source>
        <dbReference type="SAM" id="Phobius"/>
    </source>
</evidence>
<dbReference type="InterPro" id="IPR019734">
    <property type="entry name" value="TPR_rpt"/>
</dbReference>
<dbReference type="RefSeq" id="WP_023575359.1">
    <property type="nucleotide sequence ID" value="NZ_CBCSBQ010000026.1"/>
</dbReference>